<evidence type="ECO:0000256" key="8">
    <source>
        <dbReference type="ARBA" id="ARBA00023004"/>
    </source>
</evidence>
<keyword evidence="10 12" id="KW-0472">Membrane</keyword>
<dbReference type="eggNOG" id="COG1398">
    <property type="taxonomic scope" value="Bacteria"/>
</dbReference>
<dbReference type="OrthoDB" id="9768289at2"/>
<dbReference type="InParanoid" id="Q01VF7"/>
<sequence>MEIEFAPVVKREGINWITVTAFAVFHLGAVAALFFFSWPAFFAAVFLYWASLSLGIGMGYHRLLTHRSYQVPKWLEHSLAVCGALALEGGPIFWVATHRVHHQFSDKHGDPHTPRDGKWWSHITWMMVGDVTHCDSVACAKYAPDMAADPFYVWLSNYHWIPLTVVGIALLAIGGLPFLLWGVFFRVTLGLHATWMVNSLTHLWGARRFDTRDDSRNNWFVAALSFGEGWHNNHHAHPTSARHGLAWYEVDISWMTIRLLQALGFAKGVKVAKIGPVRERKVA</sequence>
<name>Q01VF7_SOLUE</name>
<dbReference type="CDD" id="cd03505">
    <property type="entry name" value="Delta9-FADS-like"/>
    <property type="match status" value="1"/>
</dbReference>
<dbReference type="GO" id="GO:0016020">
    <property type="term" value="C:membrane"/>
    <property type="evidence" value="ECO:0007669"/>
    <property type="project" value="UniProtKB-SubCell"/>
</dbReference>
<evidence type="ECO:0000256" key="10">
    <source>
        <dbReference type="ARBA" id="ARBA00023136"/>
    </source>
</evidence>
<keyword evidence="9" id="KW-0443">Lipid metabolism</keyword>
<keyword evidence="11" id="KW-0275">Fatty acid biosynthesis</keyword>
<keyword evidence="5" id="KW-0276">Fatty acid metabolism</keyword>
<gene>
    <name evidence="14" type="ordered locus">Acid_5409</name>
</gene>
<evidence type="ECO:0000256" key="7">
    <source>
        <dbReference type="ARBA" id="ARBA00023002"/>
    </source>
</evidence>
<protein>
    <submittedName>
        <fullName evidence="14">Delta-9 acyl-phospholipid desaturase</fullName>
        <ecNumber evidence="14">1.14.19.-</ecNumber>
    </submittedName>
</protein>
<feature type="domain" description="Fatty acid desaturase" evidence="13">
    <location>
        <begin position="37"/>
        <end position="249"/>
    </location>
</feature>
<evidence type="ECO:0000256" key="6">
    <source>
        <dbReference type="ARBA" id="ARBA00022989"/>
    </source>
</evidence>
<dbReference type="InterPro" id="IPR005804">
    <property type="entry name" value="FA_desaturase_dom"/>
</dbReference>
<dbReference type="PANTHER" id="PTHR11351:SF31">
    <property type="entry name" value="DESATURASE 1, ISOFORM A-RELATED"/>
    <property type="match status" value="1"/>
</dbReference>
<feature type="transmembrane region" description="Helical" evidence="12">
    <location>
        <begin position="75"/>
        <end position="96"/>
    </location>
</feature>
<evidence type="ECO:0000256" key="1">
    <source>
        <dbReference type="ARBA" id="ARBA00004141"/>
    </source>
</evidence>
<dbReference type="EC" id="1.14.19.-" evidence="14"/>
<feature type="transmembrane region" description="Helical" evidence="12">
    <location>
        <begin position="41"/>
        <end position="63"/>
    </location>
</feature>
<dbReference type="KEGG" id="sus:Acid_5409"/>
<dbReference type="GO" id="GO:0006633">
    <property type="term" value="P:fatty acid biosynthetic process"/>
    <property type="evidence" value="ECO:0007669"/>
    <property type="project" value="UniProtKB-KW"/>
</dbReference>
<evidence type="ECO:0000256" key="4">
    <source>
        <dbReference type="ARBA" id="ARBA00022692"/>
    </source>
</evidence>
<evidence type="ECO:0000256" key="11">
    <source>
        <dbReference type="ARBA" id="ARBA00023160"/>
    </source>
</evidence>
<evidence type="ECO:0000259" key="13">
    <source>
        <dbReference type="Pfam" id="PF00487"/>
    </source>
</evidence>
<keyword evidence="7 14" id="KW-0560">Oxidoreductase</keyword>
<dbReference type="PANTHER" id="PTHR11351">
    <property type="entry name" value="ACYL-COA DESATURASE"/>
    <property type="match status" value="1"/>
</dbReference>
<keyword evidence="3" id="KW-0444">Lipid biosynthesis</keyword>
<evidence type="ECO:0000256" key="5">
    <source>
        <dbReference type="ARBA" id="ARBA00022832"/>
    </source>
</evidence>
<dbReference type="STRING" id="234267.Acid_5409"/>
<evidence type="ECO:0000256" key="2">
    <source>
        <dbReference type="ARBA" id="ARBA00008749"/>
    </source>
</evidence>
<dbReference type="HOGENOM" id="CLU_027359_1_0_0"/>
<keyword evidence="6 12" id="KW-1133">Transmembrane helix</keyword>
<dbReference type="EMBL" id="CP000473">
    <property type="protein sequence ID" value="ABJ86358.1"/>
    <property type="molecule type" value="Genomic_DNA"/>
</dbReference>
<dbReference type="GO" id="GO:0016717">
    <property type="term" value="F:oxidoreductase activity, acting on paired donors, with oxidation of a pair of donors resulting in the reduction of molecular oxygen to two molecules of water"/>
    <property type="evidence" value="ECO:0007669"/>
    <property type="project" value="InterPro"/>
</dbReference>
<evidence type="ECO:0000313" key="14">
    <source>
        <dbReference type="EMBL" id="ABJ86358.1"/>
    </source>
</evidence>
<reference evidence="14" key="1">
    <citation type="submission" date="2006-10" db="EMBL/GenBank/DDBJ databases">
        <title>Complete sequence of Solibacter usitatus Ellin6076.</title>
        <authorList>
            <consortium name="US DOE Joint Genome Institute"/>
            <person name="Copeland A."/>
            <person name="Lucas S."/>
            <person name="Lapidus A."/>
            <person name="Barry K."/>
            <person name="Detter J.C."/>
            <person name="Glavina del Rio T."/>
            <person name="Hammon N."/>
            <person name="Israni S."/>
            <person name="Dalin E."/>
            <person name="Tice H."/>
            <person name="Pitluck S."/>
            <person name="Thompson L.S."/>
            <person name="Brettin T."/>
            <person name="Bruce D."/>
            <person name="Han C."/>
            <person name="Tapia R."/>
            <person name="Gilna P."/>
            <person name="Schmutz J."/>
            <person name="Larimer F."/>
            <person name="Land M."/>
            <person name="Hauser L."/>
            <person name="Kyrpides N."/>
            <person name="Mikhailova N."/>
            <person name="Janssen P.H."/>
            <person name="Kuske C.R."/>
            <person name="Richardson P."/>
        </authorList>
    </citation>
    <scope>NUCLEOTIDE SEQUENCE</scope>
    <source>
        <strain evidence="14">Ellin6076</strain>
    </source>
</reference>
<dbReference type="InterPro" id="IPR015876">
    <property type="entry name" value="Acyl-CoA_DS"/>
</dbReference>
<organism evidence="14">
    <name type="scientific">Solibacter usitatus (strain Ellin6076)</name>
    <dbReference type="NCBI Taxonomy" id="234267"/>
    <lineage>
        <taxon>Bacteria</taxon>
        <taxon>Pseudomonadati</taxon>
        <taxon>Acidobacteriota</taxon>
        <taxon>Terriglobia</taxon>
        <taxon>Bryobacterales</taxon>
        <taxon>Solibacteraceae</taxon>
        <taxon>Candidatus Solibacter</taxon>
    </lineage>
</organism>
<keyword evidence="8" id="KW-0408">Iron</keyword>
<accession>Q01VF7</accession>
<dbReference type="Pfam" id="PF00487">
    <property type="entry name" value="FA_desaturase"/>
    <property type="match status" value="1"/>
</dbReference>
<comment type="subcellular location">
    <subcellularLocation>
        <location evidence="1">Membrane</location>
        <topology evidence="1">Multi-pass membrane protein</topology>
    </subcellularLocation>
</comment>
<comment type="similarity">
    <text evidence="2">Belongs to the fatty acid desaturase type 2 family.</text>
</comment>
<keyword evidence="4 12" id="KW-0812">Transmembrane</keyword>
<feature type="transmembrane region" description="Helical" evidence="12">
    <location>
        <begin position="14"/>
        <end position="35"/>
    </location>
</feature>
<evidence type="ECO:0000256" key="9">
    <source>
        <dbReference type="ARBA" id="ARBA00023098"/>
    </source>
</evidence>
<feature type="transmembrane region" description="Helical" evidence="12">
    <location>
        <begin position="160"/>
        <end position="184"/>
    </location>
</feature>
<dbReference type="AlphaFoldDB" id="Q01VF7"/>
<proteinExistence type="inferred from homology"/>
<evidence type="ECO:0000256" key="12">
    <source>
        <dbReference type="SAM" id="Phobius"/>
    </source>
</evidence>
<dbReference type="PRINTS" id="PR00075">
    <property type="entry name" value="FACDDSATRASE"/>
</dbReference>
<evidence type="ECO:0000256" key="3">
    <source>
        <dbReference type="ARBA" id="ARBA00022516"/>
    </source>
</evidence>